<keyword evidence="8" id="KW-0406">Ion transport</keyword>
<evidence type="ECO:0000313" key="12">
    <source>
        <dbReference type="Proteomes" id="UP000032675"/>
    </source>
</evidence>
<evidence type="ECO:0000256" key="5">
    <source>
        <dbReference type="ARBA" id="ARBA00022741"/>
    </source>
</evidence>
<keyword evidence="2" id="KW-0813">Transport</keyword>
<dbReference type="PANTHER" id="PTHR42771">
    <property type="entry name" value="IRON(3+)-HYDROXAMATE IMPORT ATP-BINDING PROTEIN FHUC"/>
    <property type="match status" value="1"/>
</dbReference>
<dbReference type="GO" id="GO:0005886">
    <property type="term" value="C:plasma membrane"/>
    <property type="evidence" value="ECO:0007669"/>
    <property type="project" value="UniProtKB-SubCell"/>
</dbReference>
<dbReference type="GO" id="GO:0005524">
    <property type="term" value="F:ATP binding"/>
    <property type="evidence" value="ECO:0007669"/>
    <property type="project" value="UniProtKB-KW"/>
</dbReference>
<dbReference type="CDD" id="cd03214">
    <property type="entry name" value="ABC_Iron-Siderophores_B12_Hemin"/>
    <property type="match status" value="1"/>
</dbReference>
<dbReference type="InterPro" id="IPR051535">
    <property type="entry name" value="Siderophore_ABC-ATPase"/>
</dbReference>
<evidence type="ECO:0000256" key="3">
    <source>
        <dbReference type="ARBA" id="ARBA00022475"/>
    </source>
</evidence>
<comment type="caution">
    <text evidence="11">The sequence shown here is derived from an EMBL/GenBank/DDBJ whole genome shotgun (WGS) entry which is preliminary data.</text>
</comment>
<dbReference type="InterPro" id="IPR003593">
    <property type="entry name" value="AAA+_ATPase"/>
</dbReference>
<reference evidence="11 12" key="1">
    <citation type="submission" date="2012-11" db="EMBL/GenBank/DDBJ databases">
        <title>Whole genome sequence of Gluconacetobacter europaeus NBRC3261.</title>
        <authorList>
            <person name="Azuma Y."/>
            <person name="Higashiura N."/>
            <person name="Hirakawa H."/>
            <person name="Matsushita K."/>
        </authorList>
    </citation>
    <scope>NUCLEOTIDE SEQUENCE [LARGE SCALE GENOMIC DNA]</scope>
    <source>
        <strain evidence="11 12">NBRC 3261</strain>
    </source>
</reference>
<keyword evidence="7" id="KW-0408">Iron</keyword>
<keyword evidence="4" id="KW-0410">Iron transport</keyword>
<dbReference type="InterPro" id="IPR027417">
    <property type="entry name" value="P-loop_NTPase"/>
</dbReference>
<name>A0A0D6PZI1_KOMEU</name>
<evidence type="ECO:0000313" key="11">
    <source>
        <dbReference type="EMBL" id="GAN96599.1"/>
    </source>
</evidence>
<dbReference type="Pfam" id="PF00005">
    <property type="entry name" value="ABC_tran"/>
    <property type="match status" value="1"/>
</dbReference>
<sequence>MDGLFAEHVTVRYGRRTVLDDLTVGPFPTGRVSALLGPNGSGKSTLLRAMAGLGEATGRIMLGPDELSRMSLAQRTQRCLYLPQILPATVHLQVLESLLAARNATGAMSGVSGGDEIDAALRMLDIFGIADLAMRYMDELSGGQRQLVGLAQALGRHPDALLLDEPLSALDLHHQFAVMEVLRRETERRNIITVMVLHDLNIAVRMTDYDVILRAGKIIAAGAPCDVITPDTLRQTYDIVARVETCSRGLPHIMVDGLAPVNH</sequence>
<keyword evidence="5" id="KW-0547">Nucleotide-binding</keyword>
<dbReference type="SUPFAM" id="SSF52540">
    <property type="entry name" value="P-loop containing nucleoside triphosphate hydrolases"/>
    <property type="match status" value="1"/>
</dbReference>
<keyword evidence="3" id="KW-1003">Cell membrane</keyword>
<dbReference type="GO" id="GO:0016887">
    <property type="term" value="F:ATP hydrolysis activity"/>
    <property type="evidence" value="ECO:0007669"/>
    <property type="project" value="InterPro"/>
</dbReference>
<evidence type="ECO:0000259" key="10">
    <source>
        <dbReference type="PROSITE" id="PS50893"/>
    </source>
</evidence>
<dbReference type="InterPro" id="IPR003439">
    <property type="entry name" value="ABC_transporter-like_ATP-bd"/>
</dbReference>
<dbReference type="AlphaFoldDB" id="A0A0D6PZI1"/>
<evidence type="ECO:0000256" key="2">
    <source>
        <dbReference type="ARBA" id="ARBA00022448"/>
    </source>
</evidence>
<evidence type="ECO:0000256" key="4">
    <source>
        <dbReference type="ARBA" id="ARBA00022496"/>
    </source>
</evidence>
<dbReference type="Gene3D" id="3.40.50.300">
    <property type="entry name" value="P-loop containing nucleotide triphosphate hydrolases"/>
    <property type="match status" value="1"/>
</dbReference>
<dbReference type="SMART" id="SM00382">
    <property type="entry name" value="AAA"/>
    <property type="match status" value="1"/>
</dbReference>
<dbReference type="EMBL" id="BANI01000075">
    <property type="protein sequence ID" value="GAN96599.1"/>
    <property type="molecule type" value="Genomic_DNA"/>
</dbReference>
<dbReference type="InterPro" id="IPR017871">
    <property type="entry name" value="ABC_transporter-like_CS"/>
</dbReference>
<evidence type="ECO:0000256" key="1">
    <source>
        <dbReference type="ARBA" id="ARBA00004202"/>
    </source>
</evidence>
<comment type="subcellular location">
    <subcellularLocation>
        <location evidence="1">Cell membrane</location>
        <topology evidence="1">Peripheral membrane protein</topology>
    </subcellularLocation>
</comment>
<evidence type="ECO:0000256" key="7">
    <source>
        <dbReference type="ARBA" id="ARBA00023004"/>
    </source>
</evidence>
<evidence type="ECO:0000256" key="9">
    <source>
        <dbReference type="ARBA" id="ARBA00023136"/>
    </source>
</evidence>
<protein>
    <submittedName>
        <fullName evidence="11">ABC transporter</fullName>
    </submittedName>
</protein>
<accession>A0A0D6PZI1</accession>
<keyword evidence="6" id="KW-0067">ATP-binding</keyword>
<proteinExistence type="predicted"/>
<dbReference type="PANTHER" id="PTHR42771:SF7">
    <property type="entry name" value="ABC-TYPE COBALAMIN_FE3+-SIDEROPHORES TRANSPORT SYSTEM, ATPASE COMPONENT"/>
    <property type="match status" value="1"/>
</dbReference>
<feature type="domain" description="ABC transporter" evidence="10">
    <location>
        <begin position="4"/>
        <end position="240"/>
    </location>
</feature>
<keyword evidence="9" id="KW-0472">Membrane</keyword>
<dbReference type="PROSITE" id="PS50893">
    <property type="entry name" value="ABC_TRANSPORTER_2"/>
    <property type="match status" value="1"/>
</dbReference>
<dbReference type="PROSITE" id="PS00211">
    <property type="entry name" value="ABC_TRANSPORTER_1"/>
    <property type="match status" value="1"/>
</dbReference>
<organism evidence="11 12">
    <name type="scientific">Komagataeibacter europaeus NBRC 3261</name>
    <dbReference type="NCBI Taxonomy" id="1234669"/>
    <lineage>
        <taxon>Bacteria</taxon>
        <taxon>Pseudomonadati</taxon>
        <taxon>Pseudomonadota</taxon>
        <taxon>Alphaproteobacteria</taxon>
        <taxon>Acetobacterales</taxon>
        <taxon>Acetobacteraceae</taxon>
        <taxon>Komagataeibacter</taxon>
    </lineage>
</organism>
<evidence type="ECO:0000256" key="8">
    <source>
        <dbReference type="ARBA" id="ARBA00023065"/>
    </source>
</evidence>
<dbReference type="Proteomes" id="UP000032675">
    <property type="component" value="Unassembled WGS sequence"/>
</dbReference>
<dbReference type="GO" id="GO:0006826">
    <property type="term" value="P:iron ion transport"/>
    <property type="evidence" value="ECO:0007669"/>
    <property type="project" value="UniProtKB-KW"/>
</dbReference>
<gene>
    <name evidence="11" type="ORF">Geu3261_0081_016</name>
</gene>
<evidence type="ECO:0000256" key="6">
    <source>
        <dbReference type="ARBA" id="ARBA00022840"/>
    </source>
</evidence>